<dbReference type="AlphaFoldDB" id="A0A645GPV3"/>
<dbReference type="InterPro" id="IPR001626">
    <property type="entry name" value="ABC_TroCD"/>
</dbReference>
<dbReference type="GO" id="GO:0055085">
    <property type="term" value="P:transmembrane transport"/>
    <property type="evidence" value="ECO:0007669"/>
    <property type="project" value="InterPro"/>
</dbReference>
<dbReference type="GO" id="GO:0043190">
    <property type="term" value="C:ATP-binding cassette (ABC) transporter complex"/>
    <property type="evidence" value="ECO:0007669"/>
    <property type="project" value="InterPro"/>
</dbReference>
<keyword evidence="1" id="KW-0472">Membrane</keyword>
<comment type="caution">
    <text evidence="2">The sequence shown here is derived from an EMBL/GenBank/DDBJ whole genome shotgun (WGS) entry which is preliminary data.</text>
</comment>
<keyword evidence="1" id="KW-1133">Transmembrane helix</keyword>
<evidence type="ECO:0008006" key="3">
    <source>
        <dbReference type="Google" id="ProtNLM"/>
    </source>
</evidence>
<organism evidence="2">
    <name type="scientific">bioreactor metagenome</name>
    <dbReference type="NCBI Taxonomy" id="1076179"/>
    <lineage>
        <taxon>unclassified sequences</taxon>
        <taxon>metagenomes</taxon>
        <taxon>ecological metagenomes</taxon>
    </lineage>
</organism>
<accession>A0A645GPV3</accession>
<keyword evidence="1" id="KW-0812">Transmembrane</keyword>
<dbReference type="EMBL" id="VSSQ01078418">
    <property type="protein sequence ID" value="MPN28216.1"/>
    <property type="molecule type" value="Genomic_DNA"/>
</dbReference>
<evidence type="ECO:0000256" key="1">
    <source>
        <dbReference type="SAM" id="Phobius"/>
    </source>
</evidence>
<protein>
    <recommendedName>
        <fullName evidence="3">High-affinity zinc uptake system membrane protein ZnuB</fullName>
    </recommendedName>
</protein>
<dbReference type="Pfam" id="PF00950">
    <property type="entry name" value="ABC-3"/>
    <property type="match status" value="1"/>
</dbReference>
<evidence type="ECO:0000313" key="2">
    <source>
        <dbReference type="EMBL" id="MPN28216.1"/>
    </source>
</evidence>
<sequence>MMLISTAFGMVISVTGIGLSYVLDVPSGATIILVLSFVYGLVAIGMDMFEGKHVLKS</sequence>
<feature type="transmembrane region" description="Helical" evidence="1">
    <location>
        <begin position="28"/>
        <end position="49"/>
    </location>
</feature>
<name>A0A645GPV3_9ZZZZ</name>
<gene>
    <name evidence="2" type="ORF">SDC9_175657</name>
</gene>
<reference evidence="2" key="1">
    <citation type="submission" date="2019-08" db="EMBL/GenBank/DDBJ databases">
        <authorList>
            <person name="Kucharzyk K."/>
            <person name="Murdoch R.W."/>
            <person name="Higgins S."/>
            <person name="Loffler F."/>
        </authorList>
    </citation>
    <scope>NUCLEOTIDE SEQUENCE</scope>
</reference>
<proteinExistence type="predicted"/>